<comment type="caution">
    <text evidence="2">The sequence shown here is derived from an EMBL/GenBank/DDBJ whole genome shotgun (WGS) entry which is preliminary data.</text>
</comment>
<keyword evidence="3" id="KW-1185">Reference proteome</keyword>
<dbReference type="SUPFAM" id="SSF55729">
    <property type="entry name" value="Acyl-CoA N-acyltransferases (Nat)"/>
    <property type="match status" value="1"/>
</dbReference>
<evidence type="ECO:0000313" key="3">
    <source>
        <dbReference type="Proteomes" id="UP000673375"/>
    </source>
</evidence>
<reference evidence="2 3" key="1">
    <citation type="submission" date="2020-12" db="EMBL/GenBank/DDBJ databases">
        <title>Vagococcus allomyrinae sp. nov. and Enterococcus lavae sp. nov., isolated from the larvae of Allomyrina dichotoma.</title>
        <authorList>
            <person name="Lee S.D."/>
        </authorList>
    </citation>
    <scope>NUCLEOTIDE SEQUENCE [LARGE SCALE GENOMIC DNA]</scope>
    <source>
        <strain evidence="2 3">BWM-S5</strain>
    </source>
</reference>
<dbReference type="CDD" id="cd04301">
    <property type="entry name" value="NAT_SF"/>
    <property type="match status" value="1"/>
</dbReference>
<gene>
    <name evidence="2" type="ORF">I6N96_01990</name>
</gene>
<dbReference type="PROSITE" id="PS51186">
    <property type="entry name" value="GNAT"/>
    <property type="match status" value="1"/>
</dbReference>
<proteinExistence type="predicted"/>
<dbReference type="InterPro" id="IPR016181">
    <property type="entry name" value="Acyl_CoA_acyltransferase"/>
</dbReference>
<dbReference type="RefSeq" id="WP_209555822.1">
    <property type="nucleotide sequence ID" value="NZ_JAEDXU010000001.1"/>
</dbReference>
<sequence>MLDKSIPYHEIWMTRLKNEPVPSVRLPEGFRFSYYQKGDMSEWAAIEASVLEFDNAEEGLAYFEQAFAPFEEELAHQMLFIEDEAGRKVATCTAWWKDVDGQRLPLFHWLAVKPEAQRRGLAGALVSKATALLQELEPGKDIYLHTQTWSYEAIRLYERFGYQLIAENINGSKNESYQKAMEIIEAQNQRE</sequence>
<dbReference type="EMBL" id="JAEDXU010000001">
    <property type="protein sequence ID" value="MBP1045034.1"/>
    <property type="molecule type" value="Genomic_DNA"/>
</dbReference>
<dbReference type="Pfam" id="PF00583">
    <property type="entry name" value="Acetyltransf_1"/>
    <property type="match status" value="1"/>
</dbReference>
<dbReference type="InterPro" id="IPR000182">
    <property type="entry name" value="GNAT_dom"/>
</dbReference>
<name>A0ABS4CF33_9ENTE</name>
<dbReference type="Gene3D" id="3.40.630.30">
    <property type="match status" value="1"/>
</dbReference>
<dbReference type="Proteomes" id="UP000673375">
    <property type="component" value="Unassembled WGS sequence"/>
</dbReference>
<feature type="domain" description="N-acetyltransferase" evidence="1">
    <location>
        <begin position="30"/>
        <end position="182"/>
    </location>
</feature>
<protein>
    <submittedName>
        <fullName evidence="2">GNAT family N-acetyltransferase</fullName>
    </submittedName>
</protein>
<organism evidence="2 3">
    <name type="scientific">Enterococcus larvae</name>
    <dbReference type="NCBI Taxonomy" id="2794352"/>
    <lineage>
        <taxon>Bacteria</taxon>
        <taxon>Bacillati</taxon>
        <taxon>Bacillota</taxon>
        <taxon>Bacilli</taxon>
        <taxon>Lactobacillales</taxon>
        <taxon>Enterococcaceae</taxon>
        <taxon>Enterococcus</taxon>
    </lineage>
</organism>
<accession>A0ABS4CF33</accession>
<evidence type="ECO:0000313" key="2">
    <source>
        <dbReference type="EMBL" id="MBP1045034.1"/>
    </source>
</evidence>
<evidence type="ECO:0000259" key="1">
    <source>
        <dbReference type="PROSITE" id="PS51186"/>
    </source>
</evidence>